<dbReference type="AlphaFoldDB" id="D6GS63"/>
<keyword evidence="1" id="KW-0812">Transmembrane</keyword>
<reference evidence="3" key="1">
    <citation type="submission" date="2010-12" db="EMBL/GenBank/DDBJ databases">
        <title>The genome sequence of Filifactor alocis strain ATCC 35896.</title>
        <authorList>
            <consortium name="The Broad Institute Genome Sequencing Platform"/>
            <person name="Ward D."/>
            <person name="Earl A."/>
            <person name="Feldgarden M."/>
            <person name="Young S.K."/>
            <person name="Gargeya S."/>
            <person name="Zeng Q."/>
            <person name="Alvarado L."/>
            <person name="Berlin A."/>
            <person name="Bochicchio J."/>
            <person name="Chapman S.B."/>
            <person name="Chen Z."/>
            <person name="Freedman E."/>
            <person name="Gellesch M."/>
            <person name="Goldberg J."/>
            <person name="Griggs A."/>
            <person name="Gujja S."/>
            <person name="Heilman E."/>
            <person name="Heiman D."/>
            <person name="Howarth C."/>
            <person name="Mehta T."/>
            <person name="Neiman D."/>
            <person name="Pearson M."/>
            <person name="Roberts A."/>
            <person name="Saif S."/>
            <person name="Shea T."/>
            <person name="Shenoy N."/>
            <person name="Sisk P."/>
            <person name="Stolte C."/>
            <person name="Sykes S."/>
            <person name="White J."/>
            <person name="Yandava C."/>
            <person name="Izard J."/>
            <person name="Blanton J.M."/>
            <person name="Baranova O.V."/>
            <person name="Tanner A.C."/>
            <person name="Dewhirst F.E."/>
            <person name="Haas B."/>
            <person name="Nusbaum C."/>
            <person name="Birren B."/>
        </authorList>
    </citation>
    <scope>NUCLEOTIDE SEQUENCE [LARGE SCALE GENOMIC DNA]</scope>
    <source>
        <strain evidence="3">ATCC 35896 / D40 B5</strain>
    </source>
</reference>
<dbReference type="STRING" id="546269.HMPREF0389_00419"/>
<evidence type="ECO:0008006" key="4">
    <source>
        <dbReference type="Google" id="ProtNLM"/>
    </source>
</evidence>
<organism evidence="2 3">
    <name type="scientific">Filifactor alocis (strain ATCC 35896 / CCUG 47790 / D40 B5)</name>
    <name type="common">Fusobacterium alocis</name>
    <dbReference type="NCBI Taxonomy" id="546269"/>
    <lineage>
        <taxon>Bacteria</taxon>
        <taxon>Bacillati</taxon>
        <taxon>Bacillota</taxon>
        <taxon>Clostridia</taxon>
        <taxon>Peptostreptococcales</taxon>
        <taxon>Filifactoraceae</taxon>
        <taxon>Filifactor</taxon>
    </lineage>
</organism>
<name>D6GS63_FILAD</name>
<protein>
    <recommendedName>
        <fullName evidence="4">Type 4 fimbrial biogenesis protein PilX N-terminal domain-containing protein</fullName>
    </recommendedName>
</protein>
<dbReference type="PATRIC" id="fig|546269.5.peg.234"/>
<accession>D6GS63</accession>
<evidence type="ECO:0000313" key="3">
    <source>
        <dbReference type="Proteomes" id="UP000007468"/>
    </source>
</evidence>
<keyword evidence="1" id="KW-1133">Transmembrane helix</keyword>
<dbReference type="Proteomes" id="UP000007468">
    <property type="component" value="Chromosome"/>
</dbReference>
<dbReference type="EMBL" id="CP002390">
    <property type="protein sequence ID" value="EFE28504.1"/>
    <property type="molecule type" value="Genomic_DNA"/>
</dbReference>
<evidence type="ECO:0000256" key="1">
    <source>
        <dbReference type="SAM" id="Phobius"/>
    </source>
</evidence>
<evidence type="ECO:0000313" key="2">
    <source>
        <dbReference type="EMBL" id="EFE28504.1"/>
    </source>
</evidence>
<keyword evidence="1" id="KW-0472">Membrane</keyword>
<sequence length="246" mass="27516">MKIYYKKYYMKCKEVIVLKMAEKFNIAFIEKTQYFGMWTAIQKERNSLLGSIEQGMKKLRAEHCMNRKKHSGVLYVYVLVVMLMVVTLSLITASLFDANLAGAASQRDDLQLYYYSKAGADWAVDLINTNKEGLDITGGSGRSLLEEIKTMSYSVGGSTPVWTGASDLVVGGEKVGHFEVEVDKVKRKVNKNNELDPSGTIEREYARVISTGSYAVGTKVSKETYTMTVLVPLEAPTEILYLVGRK</sequence>
<proteinExistence type="predicted"/>
<feature type="transmembrane region" description="Helical" evidence="1">
    <location>
        <begin position="74"/>
        <end position="96"/>
    </location>
</feature>
<keyword evidence="3" id="KW-1185">Reference proteome</keyword>
<dbReference type="KEGG" id="faa:HMPREF0389_00419"/>
<gene>
    <name evidence="2" type="ordered locus">HMPREF0389_00419</name>
</gene>